<keyword evidence="2" id="KW-0805">Transcription regulation</keyword>
<dbReference type="InterPro" id="IPR013249">
    <property type="entry name" value="RNA_pol_sigma70_r4_t2"/>
</dbReference>
<evidence type="ECO:0000259" key="5">
    <source>
        <dbReference type="Pfam" id="PF04542"/>
    </source>
</evidence>
<dbReference type="InterPro" id="IPR007627">
    <property type="entry name" value="RNA_pol_sigma70_r2"/>
</dbReference>
<keyword evidence="3" id="KW-0731">Sigma factor</keyword>
<dbReference type="InterPro" id="IPR013324">
    <property type="entry name" value="RNA_pol_sigma_r3/r4-like"/>
</dbReference>
<dbReference type="InterPro" id="IPR014284">
    <property type="entry name" value="RNA_pol_sigma-70_dom"/>
</dbReference>
<dbReference type="InterPro" id="IPR013325">
    <property type="entry name" value="RNA_pol_sigma_r2"/>
</dbReference>
<sequence length="188" mass="22689">MEQWTDEQLVEQVRQGNQDAYRILVNRHKNYIFSLIYRMLKHRETSEDLSQEAFIKLYRFLDGYQGNAKFTTWLYRLTVNLVKDYQRSKGQKLNETVLDKVKGWFARRSEGPEEQAELNETRHLVQSLLSSMPEKYRLILYLYHYKQMSYQEIATVTNLSLKAVENRLYRGKMMLKEKWLEVNRDESS</sequence>
<dbReference type="Pfam" id="PF08281">
    <property type="entry name" value="Sigma70_r4_2"/>
    <property type="match status" value="1"/>
</dbReference>
<comment type="similarity">
    <text evidence="1">Belongs to the sigma-70 factor family. ECF subfamily.</text>
</comment>
<dbReference type="InterPro" id="IPR039425">
    <property type="entry name" value="RNA_pol_sigma-70-like"/>
</dbReference>
<keyword evidence="8" id="KW-1185">Reference proteome</keyword>
<dbReference type="PANTHER" id="PTHR43133">
    <property type="entry name" value="RNA POLYMERASE ECF-TYPE SIGMA FACTO"/>
    <property type="match status" value="1"/>
</dbReference>
<dbReference type="CDD" id="cd06171">
    <property type="entry name" value="Sigma70_r4"/>
    <property type="match status" value="1"/>
</dbReference>
<organism evidence="7 8">
    <name type="scientific">Paenibacillus radicis</name>
    <name type="common">ex Xue et al. 2023</name>
    <dbReference type="NCBI Taxonomy" id="2972489"/>
    <lineage>
        <taxon>Bacteria</taxon>
        <taxon>Bacillati</taxon>
        <taxon>Bacillota</taxon>
        <taxon>Bacilli</taxon>
        <taxon>Bacillales</taxon>
        <taxon>Paenibacillaceae</taxon>
        <taxon>Paenibacillus</taxon>
    </lineage>
</organism>
<accession>A0ABT1Y9V4</accession>
<dbReference type="PANTHER" id="PTHR43133:SF51">
    <property type="entry name" value="RNA POLYMERASE SIGMA FACTOR"/>
    <property type="match status" value="1"/>
</dbReference>
<dbReference type="Gene3D" id="1.10.1740.10">
    <property type="match status" value="1"/>
</dbReference>
<dbReference type="Pfam" id="PF04542">
    <property type="entry name" value="Sigma70_r2"/>
    <property type="match status" value="1"/>
</dbReference>
<dbReference type="SUPFAM" id="SSF88659">
    <property type="entry name" value="Sigma3 and sigma4 domains of RNA polymerase sigma factors"/>
    <property type="match status" value="1"/>
</dbReference>
<evidence type="ECO:0000256" key="4">
    <source>
        <dbReference type="ARBA" id="ARBA00023163"/>
    </source>
</evidence>
<reference evidence="7 8" key="1">
    <citation type="submission" date="2022-08" db="EMBL/GenBank/DDBJ databases">
        <title>Paenibacillus endoradicis sp. nov., Paenibacillus radicibacter sp. nov and Paenibacillus pararadicis sp. nov., three cold-adapted plant growth-promoting bacteria isolated from root of Larix gmelinii in Great Khingan.</title>
        <authorList>
            <person name="Xue H."/>
        </authorList>
    </citation>
    <scope>NUCLEOTIDE SEQUENCE [LARGE SCALE GENOMIC DNA]</scope>
    <source>
        <strain evidence="7 8">N5-1-1-5</strain>
    </source>
</reference>
<dbReference type="RefSeq" id="WP_258211581.1">
    <property type="nucleotide sequence ID" value="NZ_JANQBD010000001.1"/>
</dbReference>
<keyword evidence="4" id="KW-0804">Transcription</keyword>
<evidence type="ECO:0000313" key="8">
    <source>
        <dbReference type="Proteomes" id="UP001300012"/>
    </source>
</evidence>
<protein>
    <submittedName>
        <fullName evidence="7">Sigma-70 family RNA polymerase sigma factor</fullName>
    </submittedName>
</protein>
<evidence type="ECO:0000313" key="7">
    <source>
        <dbReference type="EMBL" id="MCR8629976.1"/>
    </source>
</evidence>
<dbReference type="Proteomes" id="UP001300012">
    <property type="component" value="Unassembled WGS sequence"/>
</dbReference>
<evidence type="ECO:0000256" key="3">
    <source>
        <dbReference type="ARBA" id="ARBA00023082"/>
    </source>
</evidence>
<dbReference type="InterPro" id="IPR036388">
    <property type="entry name" value="WH-like_DNA-bd_sf"/>
</dbReference>
<dbReference type="SUPFAM" id="SSF88946">
    <property type="entry name" value="Sigma2 domain of RNA polymerase sigma factors"/>
    <property type="match status" value="1"/>
</dbReference>
<comment type="caution">
    <text evidence="7">The sequence shown here is derived from an EMBL/GenBank/DDBJ whole genome shotgun (WGS) entry which is preliminary data.</text>
</comment>
<name>A0ABT1Y9V4_9BACL</name>
<dbReference type="Gene3D" id="1.10.10.10">
    <property type="entry name" value="Winged helix-like DNA-binding domain superfamily/Winged helix DNA-binding domain"/>
    <property type="match status" value="1"/>
</dbReference>
<dbReference type="NCBIfam" id="TIGR02937">
    <property type="entry name" value="sigma70-ECF"/>
    <property type="match status" value="1"/>
</dbReference>
<feature type="domain" description="RNA polymerase sigma factor 70 region 4 type 2" evidence="6">
    <location>
        <begin position="124"/>
        <end position="175"/>
    </location>
</feature>
<evidence type="ECO:0000259" key="6">
    <source>
        <dbReference type="Pfam" id="PF08281"/>
    </source>
</evidence>
<evidence type="ECO:0000256" key="1">
    <source>
        <dbReference type="ARBA" id="ARBA00010641"/>
    </source>
</evidence>
<gene>
    <name evidence="7" type="ORF">NV381_02050</name>
</gene>
<dbReference type="EMBL" id="JANQBD010000001">
    <property type="protein sequence ID" value="MCR8629976.1"/>
    <property type="molecule type" value="Genomic_DNA"/>
</dbReference>
<proteinExistence type="inferred from homology"/>
<feature type="domain" description="RNA polymerase sigma-70 region 2" evidence="5">
    <location>
        <begin position="24"/>
        <end position="90"/>
    </location>
</feature>
<evidence type="ECO:0000256" key="2">
    <source>
        <dbReference type="ARBA" id="ARBA00023015"/>
    </source>
</evidence>